<protein>
    <submittedName>
        <fullName evidence="3">Carboxylesterase 1-like</fullName>
    </submittedName>
</protein>
<dbReference type="Gene3D" id="3.40.50.1820">
    <property type="entry name" value="alpha/beta hydrolase"/>
    <property type="match status" value="1"/>
</dbReference>
<proteinExistence type="inferred from homology"/>
<dbReference type="PANTHER" id="PTHR23024">
    <property type="entry name" value="ARYLACETAMIDE DEACETYLASE"/>
    <property type="match status" value="1"/>
</dbReference>
<dbReference type="GO" id="GO:0016787">
    <property type="term" value="F:hydrolase activity"/>
    <property type="evidence" value="ECO:0007669"/>
    <property type="project" value="InterPro"/>
</dbReference>
<dbReference type="SUPFAM" id="SSF53474">
    <property type="entry name" value="alpha/beta-Hydrolases"/>
    <property type="match status" value="1"/>
</dbReference>
<organism evidence="3 4">
    <name type="scientific">Senna tora</name>
    <dbReference type="NCBI Taxonomy" id="362788"/>
    <lineage>
        <taxon>Eukaryota</taxon>
        <taxon>Viridiplantae</taxon>
        <taxon>Streptophyta</taxon>
        <taxon>Embryophyta</taxon>
        <taxon>Tracheophyta</taxon>
        <taxon>Spermatophyta</taxon>
        <taxon>Magnoliopsida</taxon>
        <taxon>eudicotyledons</taxon>
        <taxon>Gunneridae</taxon>
        <taxon>Pentapetalae</taxon>
        <taxon>rosids</taxon>
        <taxon>fabids</taxon>
        <taxon>Fabales</taxon>
        <taxon>Fabaceae</taxon>
        <taxon>Caesalpinioideae</taxon>
        <taxon>Cassia clade</taxon>
        <taxon>Senna</taxon>
    </lineage>
</organism>
<dbReference type="OrthoDB" id="408631at2759"/>
<evidence type="ECO:0000256" key="1">
    <source>
        <dbReference type="ARBA" id="ARBA00010515"/>
    </source>
</evidence>
<dbReference type="AlphaFoldDB" id="A0A834W7J7"/>
<dbReference type="Proteomes" id="UP000634136">
    <property type="component" value="Unassembled WGS sequence"/>
</dbReference>
<comment type="caution">
    <text evidence="3">The sequence shown here is derived from an EMBL/GenBank/DDBJ whole genome shotgun (WGS) entry which is preliminary data.</text>
</comment>
<sequence length="321" mass="35435">MSHITDPYHFLQIHLNPDGTITRLREDPRASPSSSDPTLPVLSKDLTINQSHNTFARIYLPRKALDHSPSKRLPLIVFFHGGGFIFFSAASVLCQETCSRMANDVGSIVVSIEYRLAPEHLLPAAYDDAVEALHWIKTQPDDWLSQHADYSACYLMGSSAGANIAYRAGIREAAGGLDRLRPLTIRGLILVQPFFGGTTRCGSERRLENDAVLPPAACDVMWELALPVGVDRDHEYCNPTGGKGDGRLERVGRLGWRVLVTGCSGDPLVDRQVEVAKMMKERGVEVVGHFTEGDSHGIQDRDVLKAKELYGVVREFWASEA</sequence>
<evidence type="ECO:0000259" key="2">
    <source>
        <dbReference type="Pfam" id="PF07859"/>
    </source>
</evidence>
<feature type="domain" description="Alpha/beta hydrolase fold-3" evidence="2">
    <location>
        <begin position="76"/>
        <end position="298"/>
    </location>
</feature>
<dbReference type="EMBL" id="JAAIUW010000010">
    <property type="protein sequence ID" value="KAF7813215.1"/>
    <property type="molecule type" value="Genomic_DNA"/>
</dbReference>
<name>A0A834W7J7_9FABA</name>
<reference evidence="3" key="1">
    <citation type="submission" date="2020-09" db="EMBL/GenBank/DDBJ databases">
        <title>Genome-Enabled Discovery of Anthraquinone Biosynthesis in Senna tora.</title>
        <authorList>
            <person name="Kang S.-H."/>
            <person name="Pandey R.P."/>
            <person name="Lee C.-M."/>
            <person name="Sim J.-S."/>
            <person name="Jeong J.-T."/>
            <person name="Choi B.-S."/>
            <person name="Jung M."/>
            <person name="Ginzburg D."/>
            <person name="Zhao K."/>
            <person name="Won S.Y."/>
            <person name="Oh T.-J."/>
            <person name="Yu Y."/>
            <person name="Kim N.-H."/>
            <person name="Lee O.R."/>
            <person name="Lee T.-H."/>
            <person name="Bashyal P."/>
            <person name="Kim T.-S."/>
            <person name="Lee W.-H."/>
            <person name="Kawkins C."/>
            <person name="Kim C.-K."/>
            <person name="Kim J.S."/>
            <person name="Ahn B.O."/>
            <person name="Rhee S.Y."/>
            <person name="Sohng J.K."/>
        </authorList>
    </citation>
    <scope>NUCLEOTIDE SEQUENCE</scope>
    <source>
        <tissue evidence="3">Leaf</tissue>
    </source>
</reference>
<gene>
    <name evidence="3" type="ORF">G2W53_034191</name>
</gene>
<accession>A0A834W7J7</accession>
<dbReference type="InterPro" id="IPR013094">
    <property type="entry name" value="AB_hydrolase_3"/>
</dbReference>
<comment type="similarity">
    <text evidence="1">Belongs to the 'GDXG' lipolytic enzyme family.</text>
</comment>
<evidence type="ECO:0000313" key="4">
    <source>
        <dbReference type="Proteomes" id="UP000634136"/>
    </source>
</evidence>
<dbReference type="Pfam" id="PF07859">
    <property type="entry name" value="Abhydrolase_3"/>
    <property type="match status" value="1"/>
</dbReference>
<dbReference type="PANTHER" id="PTHR23024:SF473">
    <property type="entry name" value="RECEPTOR GID1, PUTATIVE-RELATED"/>
    <property type="match status" value="1"/>
</dbReference>
<dbReference type="InterPro" id="IPR050466">
    <property type="entry name" value="Carboxylest/Gibb_receptor"/>
</dbReference>
<keyword evidence="4" id="KW-1185">Reference proteome</keyword>
<evidence type="ECO:0000313" key="3">
    <source>
        <dbReference type="EMBL" id="KAF7813215.1"/>
    </source>
</evidence>
<dbReference type="InterPro" id="IPR029058">
    <property type="entry name" value="AB_hydrolase_fold"/>
</dbReference>